<evidence type="ECO:0000313" key="1">
    <source>
        <dbReference type="EMBL" id="PON99675.1"/>
    </source>
</evidence>
<evidence type="ECO:0000313" key="2">
    <source>
        <dbReference type="Proteomes" id="UP000237000"/>
    </source>
</evidence>
<dbReference type="InParanoid" id="A0A2P5FPE4"/>
<dbReference type="EMBL" id="JXTC01000017">
    <property type="protein sequence ID" value="PON99675.1"/>
    <property type="molecule type" value="Genomic_DNA"/>
</dbReference>
<name>A0A2P5FPE4_TREOI</name>
<comment type="caution">
    <text evidence="1">The sequence shown here is derived from an EMBL/GenBank/DDBJ whole genome shotgun (WGS) entry which is preliminary data.</text>
</comment>
<reference evidence="2" key="1">
    <citation type="submission" date="2016-06" db="EMBL/GenBank/DDBJ databases">
        <title>Parallel loss of symbiosis genes in relatives of nitrogen-fixing non-legume Parasponia.</title>
        <authorList>
            <person name="Van Velzen R."/>
            <person name="Holmer R."/>
            <person name="Bu F."/>
            <person name="Rutten L."/>
            <person name="Van Zeijl A."/>
            <person name="Liu W."/>
            <person name="Santuari L."/>
            <person name="Cao Q."/>
            <person name="Sharma T."/>
            <person name="Shen D."/>
            <person name="Roswanjaya Y."/>
            <person name="Wardhani T."/>
            <person name="Kalhor M.S."/>
            <person name="Jansen J."/>
            <person name="Van den Hoogen J."/>
            <person name="Gungor B."/>
            <person name="Hartog M."/>
            <person name="Hontelez J."/>
            <person name="Verver J."/>
            <person name="Yang W.-C."/>
            <person name="Schijlen E."/>
            <person name="Repin R."/>
            <person name="Schilthuizen M."/>
            <person name="Schranz E."/>
            <person name="Heidstra R."/>
            <person name="Miyata K."/>
            <person name="Fedorova E."/>
            <person name="Kohlen W."/>
            <person name="Bisseling T."/>
            <person name="Smit S."/>
            <person name="Geurts R."/>
        </authorList>
    </citation>
    <scope>NUCLEOTIDE SEQUENCE [LARGE SCALE GENOMIC DNA]</scope>
    <source>
        <strain evidence="2">cv. RG33-2</strain>
    </source>
</reference>
<dbReference type="AlphaFoldDB" id="A0A2P5FPE4"/>
<protein>
    <submittedName>
        <fullName evidence="1">Uncharacterized protein</fullName>
    </submittedName>
</protein>
<keyword evidence="2" id="KW-1185">Reference proteome</keyword>
<proteinExistence type="predicted"/>
<dbReference type="Proteomes" id="UP000237000">
    <property type="component" value="Unassembled WGS sequence"/>
</dbReference>
<gene>
    <name evidence="1" type="ORF">TorRG33x02_044400</name>
</gene>
<organism evidence="1 2">
    <name type="scientific">Trema orientale</name>
    <name type="common">Charcoal tree</name>
    <name type="synonym">Celtis orientalis</name>
    <dbReference type="NCBI Taxonomy" id="63057"/>
    <lineage>
        <taxon>Eukaryota</taxon>
        <taxon>Viridiplantae</taxon>
        <taxon>Streptophyta</taxon>
        <taxon>Embryophyta</taxon>
        <taxon>Tracheophyta</taxon>
        <taxon>Spermatophyta</taxon>
        <taxon>Magnoliopsida</taxon>
        <taxon>eudicotyledons</taxon>
        <taxon>Gunneridae</taxon>
        <taxon>Pentapetalae</taxon>
        <taxon>rosids</taxon>
        <taxon>fabids</taxon>
        <taxon>Rosales</taxon>
        <taxon>Cannabaceae</taxon>
        <taxon>Trema</taxon>
    </lineage>
</organism>
<accession>A0A2P5FPE4</accession>
<sequence length="67" mass="7440">MASGADSLRRVLVLAANRLQLNPQSPNRGSRSQRLLSVFSLGNSSQLEGEKSSYLTGEDLRYLYRLV</sequence>